<organism evidence="1 2">
    <name type="scientific">Cohnella soli</name>
    <dbReference type="NCBI Taxonomy" id="425005"/>
    <lineage>
        <taxon>Bacteria</taxon>
        <taxon>Bacillati</taxon>
        <taxon>Bacillota</taxon>
        <taxon>Bacilli</taxon>
        <taxon>Bacillales</taxon>
        <taxon>Paenibacillaceae</taxon>
        <taxon>Cohnella</taxon>
    </lineage>
</organism>
<name>A0ABW0I3X1_9BACL</name>
<keyword evidence="2" id="KW-1185">Reference proteome</keyword>
<evidence type="ECO:0000313" key="1">
    <source>
        <dbReference type="EMBL" id="MFC5407283.1"/>
    </source>
</evidence>
<evidence type="ECO:0000313" key="2">
    <source>
        <dbReference type="Proteomes" id="UP001596113"/>
    </source>
</evidence>
<dbReference type="Proteomes" id="UP001596113">
    <property type="component" value="Unassembled WGS sequence"/>
</dbReference>
<protein>
    <submittedName>
        <fullName evidence="1">Uncharacterized protein</fullName>
    </submittedName>
</protein>
<proteinExistence type="predicted"/>
<dbReference type="EMBL" id="JBHSMI010000067">
    <property type="protein sequence ID" value="MFC5407283.1"/>
    <property type="molecule type" value="Genomic_DNA"/>
</dbReference>
<gene>
    <name evidence="1" type="ORF">ACFPOF_31525</name>
</gene>
<comment type="caution">
    <text evidence="1">The sequence shown here is derived from an EMBL/GenBank/DDBJ whole genome shotgun (WGS) entry which is preliminary data.</text>
</comment>
<accession>A0ABW0I3X1</accession>
<sequence>MFITGDLLFGTISGNGGLNLGGTSNGELSRFLANETPSSGSLFGGRLFVLNAMKSHYSHSGEISLKSILNVVIPPVRTYQYLAYPLSIILAHKEAWSWFYCNFIQMYSTDNEQIHMHDTGGFDNYPWLIVNEVKLSSIRPNLIDWIPAMIDEEHYVYFFLDEFYIEGTRSYQQDHYIHDLLIHGYDLEQNVAHVSGYMADGQYACYTVPFLAIVQAVEATDELYRKTITFKYRKYAFSNYTYLSGSFDLFHLIGQLSDYLNSVNSPHWVHLNSKLNPFKYGMQVYQVLRKQIQLAEQKQHINIHAFYCVYEHHAVMKDRLYFLGQTLQISLASFQAQAEELVKKAIVIKNLVLKYNLTGQAAFLPAIQSKVDELEVSERSFLCDLLAELTLYSNNKRHMLKLEVGHLQLEEQKEELVARLYDCAQFPLNHPLIYNAMADLSVSLIRGMYDYDRVKIGYLLSVFFDSIMEREWHPLHLRWFAGRCEELFAFVKERERLLHCLEMVAEKCADPIVYKVYERLKSCD</sequence>
<reference evidence="2" key="1">
    <citation type="journal article" date="2019" name="Int. J. Syst. Evol. Microbiol.">
        <title>The Global Catalogue of Microorganisms (GCM) 10K type strain sequencing project: providing services to taxonomists for standard genome sequencing and annotation.</title>
        <authorList>
            <consortium name="The Broad Institute Genomics Platform"/>
            <consortium name="The Broad Institute Genome Sequencing Center for Infectious Disease"/>
            <person name="Wu L."/>
            <person name="Ma J."/>
        </authorList>
    </citation>
    <scope>NUCLEOTIDE SEQUENCE [LARGE SCALE GENOMIC DNA]</scope>
    <source>
        <strain evidence="2">CGMCC 1.18575</strain>
    </source>
</reference>
<dbReference type="RefSeq" id="WP_378139809.1">
    <property type="nucleotide sequence ID" value="NZ_JBHSMI010000067.1"/>
</dbReference>